<dbReference type="InParanoid" id="A0A317XPU0"/>
<keyword evidence="3" id="KW-1185">Reference proteome</keyword>
<feature type="region of interest" description="Disordered" evidence="1">
    <location>
        <begin position="263"/>
        <end position="320"/>
    </location>
</feature>
<evidence type="ECO:0000313" key="3">
    <source>
        <dbReference type="Proteomes" id="UP000246740"/>
    </source>
</evidence>
<organism evidence="2 3">
    <name type="scientific">Testicularia cyperi</name>
    <dbReference type="NCBI Taxonomy" id="1882483"/>
    <lineage>
        <taxon>Eukaryota</taxon>
        <taxon>Fungi</taxon>
        <taxon>Dikarya</taxon>
        <taxon>Basidiomycota</taxon>
        <taxon>Ustilaginomycotina</taxon>
        <taxon>Ustilaginomycetes</taxon>
        <taxon>Ustilaginales</taxon>
        <taxon>Anthracoideaceae</taxon>
        <taxon>Testicularia</taxon>
    </lineage>
</organism>
<feature type="region of interest" description="Disordered" evidence="1">
    <location>
        <begin position="584"/>
        <end position="610"/>
    </location>
</feature>
<feature type="compositionally biased region" description="Low complexity" evidence="1">
    <location>
        <begin position="446"/>
        <end position="456"/>
    </location>
</feature>
<gene>
    <name evidence="2" type="ORF">BCV70DRAFT_206562</name>
</gene>
<feature type="compositionally biased region" description="Low complexity" evidence="1">
    <location>
        <begin position="587"/>
        <end position="603"/>
    </location>
</feature>
<feature type="compositionally biased region" description="Basic and acidic residues" evidence="1">
    <location>
        <begin position="429"/>
        <end position="439"/>
    </location>
</feature>
<dbReference type="OrthoDB" id="2556825at2759"/>
<protein>
    <submittedName>
        <fullName evidence="2">Uncharacterized protein</fullName>
    </submittedName>
</protein>
<dbReference type="EMBL" id="KZ819193">
    <property type="protein sequence ID" value="PWZ00316.1"/>
    <property type="molecule type" value="Genomic_DNA"/>
</dbReference>
<dbReference type="AlphaFoldDB" id="A0A317XPU0"/>
<feature type="region of interest" description="Disordered" evidence="1">
    <location>
        <begin position="412"/>
        <end position="458"/>
    </location>
</feature>
<proteinExistence type="predicted"/>
<accession>A0A317XPU0</accession>
<evidence type="ECO:0000256" key="1">
    <source>
        <dbReference type="SAM" id="MobiDB-lite"/>
    </source>
</evidence>
<evidence type="ECO:0000313" key="2">
    <source>
        <dbReference type="EMBL" id="PWZ00316.1"/>
    </source>
</evidence>
<reference evidence="2 3" key="1">
    <citation type="journal article" date="2018" name="Mol. Biol. Evol.">
        <title>Broad Genomic Sampling Reveals a Smut Pathogenic Ancestry of the Fungal Clade Ustilaginomycotina.</title>
        <authorList>
            <person name="Kijpornyongpan T."/>
            <person name="Mondo S.J."/>
            <person name="Barry K."/>
            <person name="Sandor L."/>
            <person name="Lee J."/>
            <person name="Lipzen A."/>
            <person name="Pangilinan J."/>
            <person name="LaButti K."/>
            <person name="Hainaut M."/>
            <person name="Henrissat B."/>
            <person name="Grigoriev I.V."/>
            <person name="Spatafora J.W."/>
            <person name="Aime M.C."/>
        </authorList>
    </citation>
    <scope>NUCLEOTIDE SEQUENCE [LARGE SCALE GENOMIC DNA]</scope>
    <source>
        <strain evidence="2 3">MCA 3645</strain>
    </source>
</reference>
<sequence length="638" mass="69013">MPVPSGPSFYASFLCLFPSVRVRVHVHVHVRVRVRIRVRIRVSVLVPVAVVVPAAVPPACRCPFPPAVVDIQQRAPNQPNPSTIYDQGFSISYEILVRKASTAFGTGRLVSTFRVRADGTESPGTPPHQDGVATSSTHAPMQGPVLPLEVVDLILTLSLANADCNLDPTASRLPGALASITQAARFCRISKHHRQLFTPLLYRHVVLLDAVRIKLFHRTVVETPGFGSLVRYLVLVASEGLNQPRLLQDPSLTTPTLFQRTTVDDYRGDGDAGVSEGDPTASPGPPSASTSSSASLPSVPVPPSASASTLTGDVEGAGMSPEVSRHMADRILSSCRNLTHLILSRDLFSDWSAGLVGLVRPREVSLIDVSRAADLDGLATRHRRLMTRVLENDPRIQAVLRPSDVSYTLTEHADRSHNPAAAGGFDGLRPARQDSDMQSHARPLSQTQQEQQQQQESVSLSAIDTLGDVRSAASSESSATSASRSLSHLHLINFDGRLLHHLATLSSITHLVLTFPAAARALPGVPGLAVLPRSHIMMLLGSGNISKIIVRADVPTCLRIMEELQPIEDAKLVFRPIRTVDDPLFQPRSSSSSRSSPSLSDPAAARRRRGNNVKQLDVLSEFFDRVKLDIAPEIRRAQ</sequence>
<name>A0A317XPU0_9BASI</name>
<dbReference type="Proteomes" id="UP000246740">
    <property type="component" value="Unassembled WGS sequence"/>
</dbReference>
<feature type="compositionally biased region" description="Low complexity" evidence="1">
    <location>
        <begin position="287"/>
        <end position="311"/>
    </location>
</feature>
<feature type="region of interest" description="Disordered" evidence="1">
    <location>
        <begin position="118"/>
        <end position="137"/>
    </location>
</feature>